<dbReference type="Proteomes" id="UP001065549">
    <property type="component" value="Unassembled WGS sequence"/>
</dbReference>
<keyword evidence="3" id="KW-1185">Reference proteome</keyword>
<comment type="caution">
    <text evidence="2">The sequence shown here is derived from an EMBL/GenBank/DDBJ whole genome shotgun (WGS) entry which is preliminary data.</text>
</comment>
<organism evidence="2 3">
    <name type="scientific">Hominibacterium faecale</name>
    <dbReference type="NCBI Taxonomy" id="2839743"/>
    <lineage>
        <taxon>Bacteria</taxon>
        <taxon>Bacillati</taxon>
        <taxon>Bacillota</taxon>
        <taxon>Clostridia</taxon>
        <taxon>Peptostreptococcales</taxon>
        <taxon>Anaerovoracaceae</taxon>
        <taxon>Hominibacterium</taxon>
    </lineage>
</organism>
<dbReference type="EMBL" id="JAOSHN010000004">
    <property type="protein sequence ID" value="MCU7378845.1"/>
    <property type="molecule type" value="Genomic_DNA"/>
</dbReference>
<accession>A0A9J6QS73</accession>
<feature type="region of interest" description="Disordered" evidence="1">
    <location>
        <begin position="1"/>
        <end position="25"/>
    </location>
</feature>
<evidence type="ECO:0000313" key="3">
    <source>
        <dbReference type="Proteomes" id="UP001065549"/>
    </source>
</evidence>
<dbReference type="AlphaFoldDB" id="A0A9J6QS73"/>
<gene>
    <name evidence="2" type="ORF">OBO34_10815</name>
</gene>
<reference evidence="2" key="1">
    <citation type="submission" date="2022-09" db="EMBL/GenBank/DDBJ databases">
        <title>Culturomic study of gut microbiota in children with autism spectrum disorder.</title>
        <authorList>
            <person name="Efimov B.A."/>
            <person name="Chaplin A.V."/>
            <person name="Sokolova S.R."/>
            <person name="Pikina A.P."/>
            <person name="Korzhanova M."/>
            <person name="Belova V."/>
            <person name="Korostin D."/>
        </authorList>
    </citation>
    <scope>NUCLEOTIDE SEQUENCE</scope>
    <source>
        <strain evidence="2">ASD5510</strain>
    </source>
</reference>
<evidence type="ECO:0000313" key="2">
    <source>
        <dbReference type="EMBL" id="MCU7378845.1"/>
    </source>
</evidence>
<proteinExistence type="predicted"/>
<sequence>MEKETLVKQLKAAKASTPTDKEKQSKGVKVKVTLHTISEEDLPYLVRKRLFLIRPKVLSAKFHYLPCWRVVLKYSVSYFKKNRTDDGTIEFIVDPIRGCGANEEKLNLKLVKKAIEPELLVADTLTRAQAEKRAIVDARWKVLMAKYKRPPELETDHIEKFYRPYYEVRVAFAGKTQTQFIAADDFSNYFVYN</sequence>
<protein>
    <submittedName>
        <fullName evidence="2">Uncharacterized protein</fullName>
    </submittedName>
</protein>
<evidence type="ECO:0000256" key="1">
    <source>
        <dbReference type="SAM" id="MobiDB-lite"/>
    </source>
</evidence>
<dbReference type="RefSeq" id="WP_148395645.1">
    <property type="nucleotide sequence ID" value="NZ_JAOSHN010000004.1"/>
</dbReference>
<name>A0A9J6QS73_9FIRM</name>